<dbReference type="PANTHER" id="PTHR42791">
    <property type="entry name" value="GNAT FAMILY ACETYLTRANSFERASE"/>
    <property type="match status" value="1"/>
</dbReference>
<dbReference type="InterPro" id="IPR000182">
    <property type="entry name" value="GNAT_dom"/>
</dbReference>
<keyword evidence="3" id="KW-1185">Reference proteome</keyword>
<comment type="caution">
    <text evidence="2">The sequence shown here is derived from an EMBL/GenBank/DDBJ whole genome shotgun (WGS) entry which is preliminary data.</text>
</comment>
<name>A0AAE3YPY7_9ACTN</name>
<dbReference type="Proteomes" id="UP001183643">
    <property type="component" value="Unassembled WGS sequence"/>
</dbReference>
<keyword evidence="2" id="KW-0687">Ribonucleoprotein</keyword>
<dbReference type="EMBL" id="JAVDYB010000001">
    <property type="protein sequence ID" value="MDR7277699.1"/>
    <property type="molecule type" value="Genomic_DNA"/>
</dbReference>
<gene>
    <name evidence="2" type="ORF">J2S41_004477</name>
</gene>
<dbReference type="Pfam" id="PF00583">
    <property type="entry name" value="Acetyltransf_1"/>
    <property type="match status" value="1"/>
</dbReference>
<dbReference type="GO" id="GO:0005840">
    <property type="term" value="C:ribosome"/>
    <property type="evidence" value="ECO:0007669"/>
    <property type="project" value="UniProtKB-KW"/>
</dbReference>
<dbReference type="InterPro" id="IPR052523">
    <property type="entry name" value="Trichothecene_AcTrans"/>
</dbReference>
<sequence length="203" mass="22101">MTGTTPSGPPVRRVRIDALPAVASVLADALHGGDLASWLVPDPARRAEIYPGYLGMLAEPLLTHGYVNMIGDDAVACWIHLDRRPPPEPDGYPARLRAVCGPDHPRFADLDAAIALNHPLDRPHTYLAFLAVRPAAQRRGLGSALLGATHAHLDQLGVPAYLEATGDRNRALYRRHGYTDYGAPFPVTRGGPLLYPMWRDPRT</sequence>
<dbReference type="GO" id="GO:0016747">
    <property type="term" value="F:acyltransferase activity, transferring groups other than amino-acyl groups"/>
    <property type="evidence" value="ECO:0007669"/>
    <property type="project" value="InterPro"/>
</dbReference>
<organism evidence="2 3">
    <name type="scientific">Catenuloplanes atrovinosus</name>
    <dbReference type="NCBI Taxonomy" id="137266"/>
    <lineage>
        <taxon>Bacteria</taxon>
        <taxon>Bacillati</taxon>
        <taxon>Actinomycetota</taxon>
        <taxon>Actinomycetes</taxon>
        <taxon>Micromonosporales</taxon>
        <taxon>Micromonosporaceae</taxon>
        <taxon>Catenuloplanes</taxon>
    </lineage>
</organism>
<evidence type="ECO:0000313" key="3">
    <source>
        <dbReference type="Proteomes" id="UP001183643"/>
    </source>
</evidence>
<dbReference type="Gene3D" id="3.40.630.30">
    <property type="match status" value="1"/>
</dbReference>
<reference evidence="2" key="1">
    <citation type="submission" date="2023-07" db="EMBL/GenBank/DDBJ databases">
        <title>Sequencing the genomes of 1000 actinobacteria strains.</title>
        <authorList>
            <person name="Klenk H.-P."/>
        </authorList>
    </citation>
    <scope>NUCLEOTIDE SEQUENCE</scope>
    <source>
        <strain evidence="2">DSM 44707</strain>
    </source>
</reference>
<dbReference type="RefSeq" id="WP_310370152.1">
    <property type="nucleotide sequence ID" value="NZ_JAVDYB010000001.1"/>
</dbReference>
<dbReference type="PANTHER" id="PTHR42791:SF1">
    <property type="entry name" value="N-ACETYLTRANSFERASE DOMAIN-CONTAINING PROTEIN"/>
    <property type="match status" value="1"/>
</dbReference>
<feature type="domain" description="N-acetyltransferase" evidence="1">
    <location>
        <begin position="9"/>
        <end position="202"/>
    </location>
</feature>
<dbReference type="PROSITE" id="PS51186">
    <property type="entry name" value="GNAT"/>
    <property type="match status" value="1"/>
</dbReference>
<dbReference type="CDD" id="cd04301">
    <property type="entry name" value="NAT_SF"/>
    <property type="match status" value="1"/>
</dbReference>
<protein>
    <submittedName>
        <fullName evidence="2">Ribosomal protein S18 acetylase RimI-like enzyme</fullName>
    </submittedName>
</protein>
<dbReference type="InterPro" id="IPR016181">
    <property type="entry name" value="Acyl_CoA_acyltransferase"/>
</dbReference>
<evidence type="ECO:0000259" key="1">
    <source>
        <dbReference type="PROSITE" id="PS51186"/>
    </source>
</evidence>
<dbReference type="AlphaFoldDB" id="A0AAE3YPY7"/>
<proteinExistence type="predicted"/>
<dbReference type="SUPFAM" id="SSF55729">
    <property type="entry name" value="Acyl-CoA N-acyltransferases (Nat)"/>
    <property type="match status" value="1"/>
</dbReference>
<accession>A0AAE3YPY7</accession>
<keyword evidence="2" id="KW-0689">Ribosomal protein</keyword>
<evidence type="ECO:0000313" key="2">
    <source>
        <dbReference type="EMBL" id="MDR7277699.1"/>
    </source>
</evidence>